<dbReference type="Gene3D" id="2.60.120.260">
    <property type="entry name" value="Galactose-binding domain-like"/>
    <property type="match status" value="2"/>
</dbReference>
<dbReference type="GO" id="GO:0006075">
    <property type="term" value="P:(1-&gt;3)-beta-D-glucan biosynthetic process"/>
    <property type="evidence" value="ECO:0007669"/>
    <property type="project" value="InterPro"/>
</dbReference>
<feature type="transmembrane region" description="Helical" evidence="23">
    <location>
        <begin position="1436"/>
        <end position="1455"/>
    </location>
</feature>
<evidence type="ECO:0000256" key="17">
    <source>
        <dbReference type="ARBA" id="ARBA00023180"/>
    </source>
</evidence>
<dbReference type="InterPro" id="IPR036612">
    <property type="entry name" value="KH_dom_type_1_sf"/>
</dbReference>
<evidence type="ECO:0000256" key="2">
    <source>
        <dbReference type="ARBA" id="ARBA00004271"/>
    </source>
</evidence>
<reference evidence="25" key="2">
    <citation type="submission" date="2015-06" db="UniProtKB">
        <authorList>
            <consortium name="EnsemblPlants"/>
        </authorList>
    </citation>
    <scope>IDENTIFICATION</scope>
</reference>
<dbReference type="InterPro" id="IPR003440">
    <property type="entry name" value="Glyco_trans_48_dom"/>
</dbReference>
<dbReference type="InterPro" id="IPR019801">
    <property type="entry name" value="Glyco_hydro_35_CS"/>
</dbReference>
<feature type="transmembrane region" description="Helical" evidence="23">
    <location>
        <begin position="1792"/>
        <end position="1809"/>
    </location>
</feature>
<feature type="domain" description="SUEL-type lectin" evidence="24">
    <location>
        <begin position="2653"/>
        <end position="2734"/>
    </location>
</feature>
<comment type="catalytic activity">
    <reaction evidence="1 22">
        <text>Hydrolysis of terminal non-reducing beta-D-galactose residues in beta-D-galactosides.</text>
        <dbReference type="EC" id="3.2.1.23"/>
    </reaction>
</comment>
<dbReference type="CDD" id="cd22842">
    <property type="entry name" value="Gal_Rha_Lectin_BGal"/>
    <property type="match status" value="1"/>
</dbReference>
<dbReference type="SMART" id="SM01205">
    <property type="entry name" value="FKS1_dom1"/>
    <property type="match status" value="1"/>
</dbReference>
<evidence type="ECO:0000256" key="16">
    <source>
        <dbReference type="ARBA" id="ARBA00023136"/>
    </source>
</evidence>
<dbReference type="Pfam" id="PF14288">
    <property type="entry name" value="FKS1_dom1"/>
    <property type="match status" value="1"/>
</dbReference>
<dbReference type="EC" id="3.2.1.23" evidence="22"/>
<dbReference type="FunFam" id="2.60.120.260:FF:000151">
    <property type="entry name" value="Beta-galactosidase"/>
    <property type="match status" value="1"/>
</dbReference>
<dbReference type="SUPFAM" id="SSF51445">
    <property type="entry name" value="(Trans)glycosidases"/>
    <property type="match status" value="1"/>
</dbReference>
<dbReference type="InterPro" id="IPR026899">
    <property type="entry name" value="FKS1-like_dom1"/>
</dbReference>
<keyword evidence="9" id="KW-0328">Glycosyltransferase</keyword>
<dbReference type="eggNOG" id="KOG0916">
    <property type="taxonomic scope" value="Eukaryota"/>
</dbReference>
<comment type="similarity">
    <text evidence="5">Belongs to the glycosyl hydrolase 35 family.</text>
</comment>
<dbReference type="GO" id="GO:0000148">
    <property type="term" value="C:1,3-beta-D-glucan synthase complex"/>
    <property type="evidence" value="ECO:0007669"/>
    <property type="project" value="InterPro"/>
</dbReference>
<dbReference type="HOGENOM" id="CLU_000644_0_0_1"/>
<dbReference type="eggNOG" id="KOG0496">
    <property type="taxonomic scope" value="Eukaryota"/>
</dbReference>
<evidence type="ECO:0000256" key="1">
    <source>
        <dbReference type="ARBA" id="ARBA00001412"/>
    </source>
</evidence>
<feature type="transmembrane region" description="Helical" evidence="23">
    <location>
        <begin position="1567"/>
        <end position="1588"/>
    </location>
</feature>
<dbReference type="GO" id="GO:0004565">
    <property type="term" value="F:beta-galactosidase activity"/>
    <property type="evidence" value="ECO:0007669"/>
    <property type="project" value="UniProtKB-EC"/>
</dbReference>
<keyword evidence="7" id="KW-0052">Apoplast</keyword>
<dbReference type="GO" id="GO:0030246">
    <property type="term" value="F:carbohydrate binding"/>
    <property type="evidence" value="ECO:0007669"/>
    <property type="project" value="InterPro"/>
</dbReference>
<evidence type="ECO:0000256" key="3">
    <source>
        <dbReference type="ARBA" id="ARBA00004651"/>
    </source>
</evidence>
<keyword evidence="14" id="KW-0133">Cell shape</keyword>
<dbReference type="GO" id="GO:0008360">
    <property type="term" value="P:regulation of cell shape"/>
    <property type="evidence" value="ECO:0007669"/>
    <property type="project" value="UniProtKB-KW"/>
</dbReference>
<keyword evidence="18 22" id="KW-0326">Glycosidase</keyword>
<dbReference type="SUPFAM" id="SSF49785">
    <property type="entry name" value="Galactose-binding domain-like"/>
    <property type="match status" value="2"/>
</dbReference>
<sequence length="2734" mass="309938">MAASTSTEVVVPAGAGAGAGAGRWRRDALAHTLGSRRLPEGVADAGERVPDAVAPGVMPFIRAADEVEQDSPRVAFLCRRYAYNKVQRMDPSSVQRGVRQFKTYMSVKLDQDDTQVMGNDAKEIQRFYKSYCAELSRISEKRNFEEVARRYQVASALYEVLRDVTNNKVDSEVMKIAKVIEEKSVHFKNYKYNIIPLNFPGSSEAIVELHEIKGAIDALNSIDGLPMPHMSSMHTDGNKSIRDLLDWLSLAFGFQKSNVENQRENLVLLLANIGTRTAGQDHPLVDTVNKLWKKILQNYQSWCSYLHVSSSIMNVETVTQNKQQLMLLHIGLYLLIWGEASNVRFMPECLCYIFHHMARQLHKMIEENNFQSPPGFEEEGSFLKTAIEPIYKVLQKEAHKSKGGTAGHSTWRNYDDLNEHFWSEKCFARLNWPWDLTADFFYQGRTTSTKPKTNFVEVRTFLHIFRSFNRMWMFFILAFQAMLIVSWSSSGSLSALADATVFRSVLSVFITAALLNFIKVTLDIVLTFQAWGNMDWIQIVRYLLKFFVAIAWIIILPLAYSSSIRYPSGAGKLLNSWVGNWHNPSVYNVAIIIYIVPDILAAFLFLLPQLQNIMERSNWRAIGLIMWWIQISPIIGPTKFLLNQGVGNYEWHEIFPFLPHNLGVVITIWAPIVMVYFMDIQIWYAIFSTAFGGVSGALSHVGEIRTLGMLRARFKSMPEAFNKSHATAHREVPTALHMAMTSKEGDYHELIEKIRLDQARFNAVIECYESLVLILKNLLLDNNDQKIVDAIDKTVLDSVENNTLLEDFHMAEIGKVSNTLAKLLHLLSNESTDGTAERKIINALQDFMEITTRDFMKDGQGILKDENERKQRFTHLDMDMIKESFWKEKFVRLHLLLTMKDSAMDVPTNLDARRRITFFANSLFMKMPKAPEEVLYSSHELNKKNEDGISILFYLQKIYPDEWKNFLERIGVDPENEEAVKGYMDDVRIWASYRGQTLARTVRGMMYYRRALELQCYEDMTNAQDGEESARSKAIADIKFTYVVSCQLYGMHKASKDSREKGLYENILNLMLTYPALRIAYIDEKEVPLPNGKMEKQYYSVLVKGNDEEIYRIRLPGKPTDIGEGKPNNQNHAIIFTRGEALQAIDMNQDNYLEEAFKMRNLLEEFLIKHGKSEPTILGVREHIFTGRVRFHYGHPDVFDRIFHLTRGGISKASKVINLSEDIFAGFNSTLRQGNVTHHEYIQLGKGRDVGMNQISNFEAKVANGNGEQTLCRDIYRLGHRFDFYRMLSLYFTTVGFYFNSMVAVLTVYVFLYGRLYLVLSGLEKSILQDPQIKNIKPFENALATQSIFQLGMLLVLPMMIEVGLEKGFGRALGEFVIMQLQLASVFFTFHLGTKTHYYGRTILHGGAKYRGTGRGFVVRHAKFAENYRMYSRSHFVKALELLILLVVYLAYGISYRSSSLYLYVTISIWFLVFCWLFAPFVFNPSCFEWHKTVDDWTDWWHWMSNRGGIGLAPEQSWEAWWISEHDHLRNGTIRSLLLEFVLSLRFLIYQYGIVYHLHIVHGNRSFMVYALSWLVIAIVLVSLKVVSMGREKFITNFQLVFRILKGIVFIVLISLVVILFVVFNLTVSDVGASILAFIPTGWFILQIAQLCGPLFRRLVTEPLCALFCSCCTGGTACKGRCCARFRLRSRDVLRKIGPWDSIQEMARMYEYTMGILIFFPISVLSWFPFVSEFQTRLLFNQAFSRGLQISRILAGQNGIIGKGIKSFIEDTHAGIKISPQDNNFLGLHDRLALVSLVTLVFLLGIMIPQVPYNNAVNYGPNGYGGRDQNNKPSTPMRSHLLTMTPKILTIGIADEHFGAVVRRAGRNITEIIQASGARIKISDRDNWNIRSYSGSRVYDNAQGVSHMMGRRGSSWCRWWVALLVLAVAADAVGCTSVSYDDRSLVIDGQRRIILSGSIHYPRSTPEMWPDLIKKAKEGGLDAIETYIFWNGHEPHRRQYNFEGNYDVVRFFKEIQNAGMYAILRIGPYICGEWNYGGLPAWLRDIPGMQFRLHNEPFENEMETFTTLIVNKMKDSKMFAEQGGPIILAQIENEYGNIMGKLNNNQSASEYIHWCADMANKQNVGVPWIMCQQDDDVPHNVVNTCNGFYCHDWFPNRTGIPKIWTENWTGWFKAWDKPDFHRSAEDIAFAVAMFFQKRGSLQNYYMYHGGTNFGRTSGGPYITTSYDYDAPLDEYGNLRQPKYGHLKELHSVLKSMEKTLVHGEYFDTNYGDNITVTKYTLDSSSACFINNRFDDKDVNVTLDGATHLLPAWSVSILPDCKTVAFNSAKIKTQTSVMVKKPNTAEQEQESLKWSWMPENLSPFMTDEKGNFRKNELLEQIVTSTDQSDYLWYRTSLNHKGEGSYKLYVNTTGHELYAFVNGKLIGKNHSADGDFVFQLESPVKLHDGKNYISLLSATVGLKNYGPSFEKMPTGIVGGPVKLIDSNGTAIDLSNSSWSYKAGLASEYRQIHLDKPGYKWNGNNGTIPINRPFTWYKATFEAPSGEDAVVVDLLGLNKGVAWVNGNNLGRYWPSYTAAEMAGCHRCDYRGAFQAEGDGTRCLTGCGEPSQRYYHVPRSFLAAGEPNTLLLFEEAGGDPSGVALRTVVPGAVCTSGEAGDAVTLSCGGGHAVSSVDVASFGVGRGRCGGYEGGCESKAAYEAFTAACVGKESCTVEITGAFAGAGCLSGVLTVQATC</sequence>
<keyword evidence="16 23" id="KW-0472">Membrane</keyword>
<dbReference type="Proteomes" id="UP000008022">
    <property type="component" value="Unassembled WGS sequence"/>
</dbReference>
<dbReference type="InterPro" id="IPR008979">
    <property type="entry name" value="Galactose-bd-like_sf"/>
</dbReference>
<organism evidence="25 26">
    <name type="scientific">Oryza rufipogon</name>
    <name type="common">Brownbeard rice</name>
    <name type="synonym">Asian wild rice</name>
    <dbReference type="NCBI Taxonomy" id="4529"/>
    <lineage>
        <taxon>Eukaryota</taxon>
        <taxon>Viridiplantae</taxon>
        <taxon>Streptophyta</taxon>
        <taxon>Embryophyta</taxon>
        <taxon>Tracheophyta</taxon>
        <taxon>Spermatophyta</taxon>
        <taxon>Magnoliopsida</taxon>
        <taxon>Liliopsida</taxon>
        <taxon>Poales</taxon>
        <taxon>Poaceae</taxon>
        <taxon>BOP clade</taxon>
        <taxon>Oryzoideae</taxon>
        <taxon>Oryzeae</taxon>
        <taxon>Oryzinae</taxon>
        <taxon>Oryza</taxon>
    </lineage>
</organism>
<feature type="transmembrane region" description="Helical" evidence="23">
    <location>
        <begin position="1297"/>
        <end position="1320"/>
    </location>
</feature>
<dbReference type="PANTHER" id="PTHR12741:SF13">
    <property type="entry name" value="1,3-BETA-GLUCAN SYNTHASE"/>
    <property type="match status" value="1"/>
</dbReference>
<feature type="transmembrane region" description="Helical" evidence="23">
    <location>
        <begin position="586"/>
        <end position="607"/>
    </location>
</feature>
<comment type="catalytic activity">
    <reaction evidence="20">
        <text>[(1-&gt;3)-beta-D-glucosyl](n) + UDP-alpha-D-glucose = [(1-&gt;3)-beta-D-glucosyl](n+1) + UDP + H(+)</text>
        <dbReference type="Rhea" id="RHEA:21476"/>
        <dbReference type="Rhea" id="RHEA-COMP:11146"/>
        <dbReference type="Rhea" id="RHEA-COMP:14303"/>
        <dbReference type="ChEBI" id="CHEBI:15378"/>
        <dbReference type="ChEBI" id="CHEBI:37671"/>
        <dbReference type="ChEBI" id="CHEBI:58223"/>
        <dbReference type="ChEBI" id="CHEBI:58885"/>
        <dbReference type="EC" id="2.4.1.34"/>
    </reaction>
</comment>
<keyword evidence="15 23" id="KW-1133">Transmembrane helix</keyword>
<comment type="similarity">
    <text evidence="4">Belongs to the glycosyltransferase 48 family.</text>
</comment>
<evidence type="ECO:0000256" key="9">
    <source>
        <dbReference type="ARBA" id="ARBA00022676"/>
    </source>
</evidence>
<dbReference type="FunFam" id="2.60.120.260:FF:000109">
    <property type="entry name" value="Beta-galactosidase"/>
    <property type="match status" value="1"/>
</dbReference>
<dbReference type="InterPro" id="IPR041392">
    <property type="entry name" value="GHD"/>
</dbReference>
<keyword evidence="17" id="KW-0325">Glycoprotein</keyword>
<dbReference type="Gene3D" id="1.25.40.270">
    <property type="entry name" value="Vacuolar protein sorting-associated protein vta1"/>
    <property type="match status" value="1"/>
</dbReference>
<proteinExistence type="inferred from homology"/>
<evidence type="ECO:0000256" key="15">
    <source>
        <dbReference type="ARBA" id="ARBA00022989"/>
    </source>
</evidence>
<reference evidence="26" key="1">
    <citation type="submission" date="2013-06" db="EMBL/GenBank/DDBJ databases">
        <authorList>
            <person name="Zhao Q."/>
        </authorList>
    </citation>
    <scope>NUCLEOTIDE SEQUENCE</scope>
    <source>
        <strain evidence="26">cv. W1943</strain>
    </source>
</reference>
<keyword evidence="11 23" id="KW-0812">Transmembrane</keyword>
<protein>
    <recommendedName>
        <fullName evidence="22">Beta-galactosidase</fullName>
        <ecNumber evidence="22">3.2.1.23</ecNumber>
    </recommendedName>
</protein>
<dbReference type="InterPro" id="IPR023175">
    <property type="entry name" value="Vta1/CALS_N_sf"/>
</dbReference>
<name>A0A0E0MXJ4_ORYRU</name>
<evidence type="ECO:0000256" key="12">
    <source>
        <dbReference type="ARBA" id="ARBA00022729"/>
    </source>
</evidence>
<feature type="transmembrane region" description="Helical" evidence="23">
    <location>
        <begin position="471"/>
        <end position="489"/>
    </location>
</feature>
<dbReference type="PROSITE" id="PS50084">
    <property type="entry name" value="KH_TYPE_1"/>
    <property type="match status" value="1"/>
</dbReference>
<dbReference type="PRINTS" id="PR00742">
    <property type="entry name" value="GLHYDRLASE35"/>
</dbReference>
<dbReference type="PROSITE" id="PS50228">
    <property type="entry name" value="SUEL_LECTIN"/>
    <property type="match status" value="1"/>
</dbReference>
<evidence type="ECO:0000256" key="19">
    <source>
        <dbReference type="ARBA" id="ARBA00023316"/>
    </source>
</evidence>
<dbReference type="InterPro" id="IPR017853">
    <property type="entry name" value="GH"/>
</dbReference>
<dbReference type="Gramene" id="ORUFI01G20690.1">
    <property type="protein sequence ID" value="ORUFI01G20690.1"/>
    <property type="gene ID" value="ORUFI01G20690"/>
</dbReference>
<evidence type="ECO:0000256" key="13">
    <source>
        <dbReference type="ARBA" id="ARBA00022801"/>
    </source>
</evidence>
<evidence type="ECO:0000256" key="11">
    <source>
        <dbReference type="ARBA" id="ARBA00022692"/>
    </source>
</evidence>
<evidence type="ECO:0000256" key="5">
    <source>
        <dbReference type="ARBA" id="ARBA00009809"/>
    </source>
</evidence>
<dbReference type="Pfam" id="PF21467">
    <property type="entry name" value="BetaGal_gal-bd"/>
    <property type="match status" value="1"/>
</dbReference>
<evidence type="ECO:0000256" key="14">
    <source>
        <dbReference type="ARBA" id="ARBA00022960"/>
    </source>
</evidence>
<evidence type="ECO:0000256" key="8">
    <source>
        <dbReference type="ARBA" id="ARBA00022525"/>
    </source>
</evidence>
<evidence type="ECO:0000256" key="21">
    <source>
        <dbReference type="PROSITE-ProRule" id="PRU00117"/>
    </source>
</evidence>
<evidence type="ECO:0000256" key="18">
    <source>
        <dbReference type="ARBA" id="ARBA00023295"/>
    </source>
</evidence>
<dbReference type="Gene3D" id="3.20.20.80">
    <property type="entry name" value="Glycosidases"/>
    <property type="match status" value="1"/>
</dbReference>
<accession>A0A0E0MXJ4</accession>
<dbReference type="PROSITE" id="PS01182">
    <property type="entry name" value="GLYCOSYL_HYDROL_F35"/>
    <property type="match status" value="1"/>
</dbReference>
<keyword evidence="26" id="KW-1185">Reference proteome</keyword>
<feature type="transmembrane region" description="Helical" evidence="23">
    <location>
        <begin position="1461"/>
        <end position="1483"/>
    </location>
</feature>
<feature type="transmembrane region" description="Helical" evidence="23">
    <location>
        <begin position="657"/>
        <end position="677"/>
    </location>
</feature>
<dbReference type="Pfam" id="PF01301">
    <property type="entry name" value="Glyco_hydro_35"/>
    <property type="match status" value="1"/>
</dbReference>
<feature type="transmembrane region" description="Helical" evidence="23">
    <location>
        <begin position="1373"/>
        <end position="1393"/>
    </location>
</feature>
<feature type="transmembrane region" description="Helical" evidence="23">
    <location>
        <begin position="682"/>
        <end position="701"/>
    </location>
</feature>
<feature type="transmembrane region" description="Helical" evidence="23">
    <location>
        <begin position="1537"/>
        <end position="1555"/>
    </location>
</feature>
<dbReference type="STRING" id="4529.A0A0E0MXJ4"/>
<feature type="transmembrane region" description="Helical" evidence="23">
    <location>
        <begin position="501"/>
        <end position="522"/>
    </location>
</feature>
<evidence type="ECO:0000256" key="6">
    <source>
        <dbReference type="ARBA" id="ARBA00022475"/>
    </source>
</evidence>
<dbReference type="InterPro" id="IPR048913">
    <property type="entry name" value="BetaGal_gal-bd"/>
</dbReference>
<evidence type="ECO:0000313" key="25">
    <source>
        <dbReference type="EnsemblPlants" id="ORUFI01G20690.1"/>
    </source>
</evidence>
<dbReference type="GO" id="GO:0005886">
    <property type="term" value="C:plasma membrane"/>
    <property type="evidence" value="ECO:0007669"/>
    <property type="project" value="UniProtKB-SubCell"/>
</dbReference>
<dbReference type="Pfam" id="PF17834">
    <property type="entry name" value="GHD"/>
    <property type="match status" value="1"/>
</dbReference>
<dbReference type="InterPro" id="IPR031330">
    <property type="entry name" value="Gly_Hdrlase_35_cat"/>
</dbReference>
<feature type="transmembrane region" description="Helical" evidence="23">
    <location>
        <begin position="542"/>
        <end position="566"/>
    </location>
</feature>
<feature type="transmembrane region" description="Helical" evidence="23">
    <location>
        <begin position="1919"/>
        <end position="1940"/>
    </location>
</feature>
<dbReference type="InterPro" id="IPR001944">
    <property type="entry name" value="Glycoside_Hdrlase_35"/>
</dbReference>
<evidence type="ECO:0000256" key="10">
    <source>
        <dbReference type="ARBA" id="ARBA00022679"/>
    </source>
</evidence>
<dbReference type="FunFam" id="2.60.120.260:FF:000142">
    <property type="entry name" value="Beta-galactosidase"/>
    <property type="match status" value="1"/>
</dbReference>
<dbReference type="FunFam" id="3.20.20.80:FF:000006">
    <property type="entry name" value="Beta-galactosidase"/>
    <property type="match status" value="1"/>
</dbReference>
<evidence type="ECO:0000256" key="20">
    <source>
        <dbReference type="ARBA" id="ARBA00047777"/>
    </source>
</evidence>
<keyword evidence="6" id="KW-1003">Cell membrane</keyword>
<dbReference type="eggNOG" id="KOG2191">
    <property type="taxonomic scope" value="Eukaryota"/>
</dbReference>
<evidence type="ECO:0000256" key="7">
    <source>
        <dbReference type="ARBA" id="ARBA00022523"/>
    </source>
</evidence>
<dbReference type="InterPro" id="IPR058851">
    <property type="entry name" value="CALS1_helical"/>
</dbReference>
<keyword evidence="19" id="KW-0961">Cell wall biogenesis/degradation</keyword>
<dbReference type="Pfam" id="PF25968">
    <property type="entry name" value="CALS1"/>
    <property type="match status" value="1"/>
</dbReference>
<evidence type="ECO:0000256" key="23">
    <source>
        <dbReference type="SAM" id="Phobius"/>
    </source>
</evidence>
<keyword evidence="10" id="KW-0808">Transferase</keyword>
<dbReference type="PANTHER" id="PTHR12741">
    <property type="entry name" value="LYST-INTERACTING PROTEIN LIP5 DOPAMINE RESPONSIVE PROTEIN DRG-1"/>
    <property type="match status" value="1"/>
</dbReference>
<feature type="transmembrane region" description="Helical" evidence="23">
    <location>
        <begin position="1341"/>
        <end position="1361"/>
    </location>
</feature>
<dbReference type="GO" id="GO:0003843">
    <property type="term" value="F:1,3-beta-D-glucan synthase activity"/>
    <property type="evidence" value="ECO:0007669"/>
    <property type="project" value="UniProtKB-EC"/>
</dbReference>
<dbReference type="GO" id="GO:0048046">
    <property type="term" value="C:apoplast"/>
    <property type="evidence" value="ECO:0007669"/>
    <property type="project" value="UniProtKB-SubCell"/>
</dbReference>
<feature type="transmembrane region" description="Helical" evidence="23">
    <location>
        <begin position="1712"/>
        <end position="1730"/>
    </location>
</feature>
<evidence type="ECO:0000313" key="26">
    <source>
        <dbReference type="Proteomes" id="UP000008022"/>
    </source>
</evidence>
<keyword evidence="12" id="KW-0732">Signal</keyword>
<dbReference type="EnsemblPlants" id="ORUFI01G20690.1">
    <property type="protein sequence ID" value="ORUFI01G20690.1"/>
    <property type="gene ID" value="ORUFI01G20690"/>
</dbReference>
<feature type="transmembrane region" description="Helical" evidence="23">
    <location>
        <begin position="1600"/>
        <end position="1625"/>
    </location>
</feature>
<feature type="transmembrane region" description="Helical" evidence="23">
    <location>
        <begin position="1631"/>
        <end position="1649"/>
    </location>
</feature>
<keyword evidence="13 22" id="KW-0378">Hydrolase</keyword>
<keyword evidence="8" id="KW-0964">Secreted</keyword>
<dbReference type="GO" id="GO:0003723">
    <property type="term" value="F:RNA binding"/>
    <property type="evidence" value="ECO:0007669"/>
    <property type="project" value="UniProtKB-UniRule"/>
</dbReference>
<comment type="subcellular location">
    <subcellularLocation>
        <location evidence="3">Cell membrane</location>
        <topology evidence="3">Multi-pass membrane protein</topology>
    </subcellularLocation>
    <subcellularLocation>
        <location evidence="2">Secreted</location>
        <location evidence="2">Extracellular space</location>
        <location evidence="2">Apoplast</location>
    </subcellularLocation>
</comment>
<dbReference type="InterPro" id="IPR000922">
    <property type="entry name" value="Lectin_gal-bd_dom"/>
</dbReference>
<dbReference type="Gene3D" id="3.30.1370.10">
    <property type="entry name" value="K Homology domain, type 1"/>
    <property type="match status" value="1"/>
</dbReference>
<evidence type="ECO:0000259" key="24">
    <source>
        <dbReference type="PROSITE" id="PS50228"/>
    </source>
</evidence>
<evidence type="ECO:0000256" key="4">
    <source>
        <dbReference type="ARBA" id="ARBA00009040"/>
    </source>
</evidence>
<dbReference type="Pfam" id="PF02140">
    <property type="entry name" value="SUEL_Lectin"/>
    <property type="match status" value="1"/>
</dbReference>
<keyword evidence="21" id="KW-0694">RNA-binding</keyword>
<evidence type="ECO:0000256" key="22">
    <source>
        <dbReference type="RuleBase" id="RU000675"/>
    </source>
</evidence>
<dbReference type="Pfam" id="PF02364">
    <property type="entry name" value="Glucan_synthase"/>
    <property type="match status" value="2"/>
</dbReference>